<feature type="signal peptide" evidence="2">
    <location>
        <begin position="1"/>
        <end position="28"/>
    </location>
</feature>
<evidence type="ECO:0000256" key="2">
    <source>
        <dbReference type="SAM" id="SignalP"/>
    </source>
</evidence>
<keyword evidence="4" id="KW-1185">Reference proteome</keyword>
<dbReference type="Proteomes" id="UP000440224">
    <property type="component" value="Unassembled WGS sequence"/>
</dbReference>
<evidence type="ECO:0000313" key="3">
    <source>
        <dbReference type="EMBL" id="MRG92412.1"/>
    </source>
</evidence>
<sequence>MSTSNLRRVFAFSPPFLALFAFFSLAVAEETPAPAAAPAEPSAPSLAAWTPPEAASDKPTAEEWEKAAPLELLRPHDHCTASAVREWLRISCRDPYDQLKGLRVVGGSEKDVSIIDYAVKGKTKDFDGKEIEKTFGALHVIFPVRRGDRRLMSLVTWASCGWKCWYMREDTFVTISELWLPGEQRPTIVLH</sequence>
<accession>A0A6N7PJU6</accession>
<protein>
    <submittedName>
        <fullName evidence="3">Uncharacterized protein</fullName>
    </submittedName>
</protein>
<evidence type="ECO:0000313" key="4">
    <source>
        <dbReference type="Proteomes" id="UP000440224"/>
    </source>
</evidence>
<name>A0A6N7PJU6_9BACT</name>
<dbReference type="EMBL" id="WJIE01000003">
    <property type="protein sequence ID" value="MRG92412.1"/>
    <property type="molecule type" value="Genomic_DNA"/>
</dbReference>
<evidence type="ECO:0000256" key="1">
    <source>
        <dbReference type="SAM" id="MobiDB-lite"/>
    </source>
</evidence>
<dbReference type="AlphaFoldDB" id="A0A6N7PJU6"/>
<gene>
    <name evidence="3" type="ORF">GF068_10790</name>
</gene>
<feature type="chain" id="PRO_5026962464" evidence="2">
    <location>
        <begin position="29"/>
        <end position="191"/>
    </location>
</feature>
<reference evidence="3 4" key="1">
    <citation type="submission" date="2019-10" db="EMBL/GenBank/DDBJ databases">
        <title>A soil myxobacterium in the family Polyangiaceae.</title>
        <authorList>
            <person name="Li Y."/>
            <person name="Wang J."/>
        </authorList>
    </citation>
    <scope>NUCLEOTIDE SEQUENCE [LARGE SCALE GENOMIC DNA]</scope>
    <source>
        <strain evidence="3 4">DSM 14734</strain>
    </source>
</reference>
<comment type="caution">
    <text evidence="3">The sequence shown here is derived from an EMBL/GenBank/DDBJ whole genome shotgun (WGS) entry which is preliminary data.</text>
</comment>
<dbReference type="OrthoDB" id="5513022at2"/>
<organism evidence="3 4">
    <name type="scientific">Polyangium spumosum</name>
    <dbReference type="NCBI Taxonomy" id="889282"/>
    <lineage>
        <taxon>Bacteria</taxon>
        <taxon>Pseudomonadati</taxon>
        <taxon>Myxococcota</taxon>
        <taxon>Polyangia</taxon>
        <taxon>Polyangiales</taxon>
        <taxon>Polyangiaceae</taxon>
        <taxon>Polyangium</taxon>
    </lineage>
</organism>
<proteinExistence type="predicted"/>
<dbReference type="RefSeq" id="WP_153819297.1">
    <property type="nucleotide sequence ID" value="NZ_WJIE01000003.1"/>
</dbReference>
<keyword evidence="2" id="KW-0732">Signal</keyword>
<feature type="region of interest" description="Disordered" evidence="1">
    <location>
        <begin position="35"/>
        <end position="61"/>
    </location>
</feature>
<feature type="compositionally biased region" description="Low complexity" evidence="1">
    <location>
        <begin position="35"/>
        <end position="48"/>
    </location>
</feature>